<evidence type="ECO:0000313" key="2">
    <source>
        <dbReference type="EMBL" id="MBW0498364.1"/>
    </source>
</evidence>
<reference evidence="2" key="1">
    <citation type="submission" date="2021-03" db="EMBL/GenBank/DDBJ databases">
        <title>Draft genome sequence of rust myrtle Austropuccinia psidii MF-1, a brazilian biotype.</title>
        <authorList>
            <person name="Quecine M.C."/>
            <person name="Pachon D.M.R."/>
            <person name="Bonatelli M.L."/>
            <person name="Correr F.H."/>
            <person name="Franceschini L.M."/>
            <person name="Leite T.F."/>
            <person name="Margarido G.R.A."/>
            <person name="Almeida C.A."/>
            <person name="Ferrarezi J.A."/>
            <person name="Labate C.A."/>
        </authorList>
    </citation>
    <scope>NUCLEOTIDE SEQUENCE</scope>
    <source>
        <strain evidence="2">MF-1</strain>
    </source>
</reference>
<protein>
    <submittedName>
        <fullName evidence="2">Uncharacterized protein</fullName>
    </submittedName>
</protein>
<dbReference type="AlphaFoldDB" id="A0A9Q3D7N1"/>
<feature type="region of interest" description="Disordered" evidence="1">
    <location>
        <begin position="1"/>
        <end position="21"/>
    </location>
</feature>
<gene>
    <name evidence="2" type="ORF">O181_038079</name>
</gene>
<comment type="caution">
    <text evidence="2">The sequence shown here is derived from an EMBL/GenBank/DDBJ whole genome shotgun (WGS) entry which is preliminary data.</text>
</comment>
<feature type="compositionally biased region" description="Polar residues" evidence="1">
    <location>
        <begin position="1"/>
        <end position="17"/>
    </location>
</feature>
<proteinExistence type="predicted"/>
<name>A0A9Q3D7N1_9BASI</name>
<keyword evidence="3" id="KW-1185">Reference proteome</keyword>
<sequence length="94" mass="10919">MIEKSNTPTKQQETTVIDDNKDERAATIAEIKEWGNWKHPQISPENKNFPINFGLRQTKQRSGSGEYRKLKAKLRKKIRMKHKNSLKEDTSGLP</sequence>
<dbReference type="Proteomes" id="UP000765509">
    <property type="component" value="Unassembled WGS sequence"/>
</dbReference>
<evidence type="ECO:0000256" key="1">
    <source>
        <dbReference type="SAM" id="MobiDB-lite"/>
    </source>
</evidence>
<accession>A0A9Q3D7N1</accession>
<organism evidence="2 3">
    <name type="scientific">Austropuccinia psidii MF-1</name>
    <dbReference type="NCBI Taxonomy" id="1389203"/>
    <lineage>
        <taxon>Eukaryota</taxon>
        <taxon>Fungi</taxon>
        <taxon>Dikarya</taxon>
        <taxon>Basidiomycota</taxon>
        <taxon>Pucciniomycotina</taxon>
        <taxon>Pucciniomycetes</taxon>
        <taxon>Pucciniales</taxon>
        <taxon>Sphaerophragmiaceae</taxon>
        <taxon>Austropuccinia</taxon>
    </lineage>
</organism>
<evidence type="ECO:0000313" key="3">
    <source>
        <dbReference type="Proteomes" id="UP000765509"/>
    </source>
</evidence>
<dbReference type="EMBL" id="AVOT02014693">
    <property type="protein sequence ID" value="MBW0498364.1"/>
    <property type="molecule type" value="Genomic_DNA"/>
</dbReference>